<dbReference type="PANTHER" id="PTHR33170:SF34">
    <property type="entry name" value="OS05G0102200 PROTEIN"/>
    <property type="match status" value="1"/>
</dbReference>
<dbReference type="PROSITE" id="PS50158">
    <property type="entry name" value="ZF_CCHC"/>
    <property type="match status" value="1"/>
</dbReference>
<dbReference type="SMART" id="SM00343">
    <property type="entry name" value="ZnF_C2HC"/>
    <property type="match status" value="2"/>
</dbReference>
<dbReference type="SUPFAM" id="SSF57756">
    <property type="entry name" value="Retrovirus zinc finger-like domains"/>
    <property type="match status" value="1"/>
</dbReference>
<sequence length="190" mass="21244">MNGAWAVWFYATRTNGTAISISSFQYAKTGSSADSRGARVEGSKETTKKKETGNSKELFCVNCKEQGHMKSDCKNKIFCVVCQRPSHNTKECTVLKQVKPVAKYVRGLGCLLVQNTKDIVAAEHINPMALVTVHEGQLNDTTVAYGFSKMFDWGWTWRAKFQSPKTFLMRFPSKPSWWSLKTLASSPCLA</sequence>
<evidence type="ECO:0000313" key="4">
    <source>
        <dbReference type="Proteomes" id="UP000015105"/>
    </source>
</evidence>
<protein>
    <recommendedName>
        <fullName evidence="2">CCHC-type domain-containing protein</fullName>
    </recommendedName>
</protein>
<name>A0A453AJP6_AEGTS</name>
<evidence type="ECO:0000256" key="1">
    <source>
        <dbReference type="PROSITE-ProRule" id="PRU00047"/>
    </source>
</evidence>
<dbReference type="PANTHER" id="PTHR33170">
    <property type="entry name" value="DUF4283 DOMAIN-CONTAINING PROTEIN-RELATED"/>
    <property type="match status" value="1"/>
</dbReference>
<keyword evidence="1" id="KW-0862">Zinc</keyword>
<dbReference type="Gramene" id="AET2Gv20159100.3">
    <property type="protein sequence ID" value="AET2Gv20159100.3"/>
    <property type="gene ID" value="AET2Gv20159100"/>
</dbReference>
<reference evidence="3" key="3">
    <citation type="journal article" date="2017" name="Nature">
        <title>Genome sequence of the progenitor of the wheat D genome Aegilops tauschii.</title>
        <authorList>
            <person name="Luo M.C."/>
            <person name="Gu Y.Q."/>
            <person name="Puiu D."/>
            <person name="Wang H."/>
            <person name="Twardziok S.O."/>
            <person name="Deal K.R."/>
            <person name="Huo N."/>
            <person name="Zhu T."/>
            <person name="Wang L."/>
            <person name="Wang Y."/>
            <person name="McGuire P.E."/>
            <person name="Liu S."/>
            <person name="Long H."/>
            <person name="Ramasamy R.K."/>
            <person name="Rodriguez J.C."/>
            <person name="Van S.L."/>
            <person name="Yuan L."/>
            <person name="Wang Z."/>
            <person name="Xia Z."/>
            <person name="Xiao L."/>
            <person name="Anderson O.D."/>
            <person name="Ouyang S."/>
            <person name="Liang Y."/>
            <person name="Zimin A.V."/>
            <person name="Pertea G."/>
            <person name="Qi P."/>
            <person name="Bennetzen J.L."/>
            <person name="Dai X."/>
            <person name="Dawson M.W."/>
            <person name="Muller H.G."/>
            <person name="Kugler K."/>
            <person name="Rivarola-Duarte L."/>
            <person name="Spannagl M."/>
            <person name="Mayer K.F.X."/>
            <person name="Lu F.H."/>
            <person name="Bevan M.W."/>
            <person name="Leroy P."/>
            <person name="Li P."/>
            <person name="You F.M."/>
            <person name="Sun Q."/>
            <person name="Liu Z."/>
            <person name="Lyons E."/>
            <person name="Wicker T."/>
            <person name="Salzberg S.L."/>
            <person name="Devos K.M."/>
            <person name="Dvorak J."/>
        </authorList>
    </citation>
    <scope>NUCLEOTIDE SEQUENCE [LARGE SCALE GENOMIC DNA]</scope>
    <source>
        <strain evidence="3">cv. AL8/78</strain>
    </source>
</reference>
<feature type="domain" description="CCHC-type" evidence="2">
    <location>
        <begin position="60"/>
        <end position="75"/>
    </location>
</feature>
<dbReference type="Proteomes" id="UP000015105">
    <property type="component" value="Chromosome 2D"/>
</dbReference>
<reference evidence="4" key="2">
    <citation type="journal article" date="2017" name="Nat. Plants">
        <title>The Aegilops tauschii genome reveals multiple impacts of transposons.</title>
        <authorList>
            <person name="Zhao G."/>
            <person name="Zou C."/>
            <person name="Li K."/>
            <person name="Wang K."/>
            <person name="Li T."/>
            <person name="Gao L."/>
            <person name="Zhang X."/>
            <person name="Wang H."/>
            <person name="Yang Z."/>
            <person name="Liu X."/>
            <person name="Jiang W."/>
            <person name="Mao L."/>
            <person name="Kong X."/>
            <person name="Jiao Y."/>
            <person name="Jia J."/>
        </authorList>
    </citation>
    <scope>NUCLEOTIDE SEQUENCE [LARGE SCALE GENOMIC DNA]</scope>
    <source>
        <strain evidence="4">cv. AL8/78</strain>
    </source>
</reference>
<evidence type="ECO:0000259" key="2">
    <source>
        <dbReference type="PROSITE" id="PS50158"/>
    </source>
</evidence>
<dbReference type="AlphaFoldDB" id="A0A453AJP6"/>
<organism evidence="3 4">
    <name type="scientific">Aegilops tauschii subsp. strangulata</name>
    <name type="common">Goatgrass</name>
    <dbReference type="NCBI Taxonomy" id="200361"/>
    <lineage>
        <taxon>Eukaryota</taxon>
        <taxon>Viridiplantae</taxon>
        <taxon>Streptophyta</taxon>
        <taxon>Embryophyta</taxon>
        <taxon>Tracheophyta</taxon>
        <taxon>Spermatophyta</taxon>
        <taxon>Magnoliopsida</taxon>
        <taxon>Liliopsida</taxon>
        <taxon>Poales</taxon>
        <taxon>Poaceae</taxon>
        <taxon>BOP clade</taxon>
        <taxon>Pooideae</taxon>
        <taxon>Triticodae</taxon>
        <taxon>Triticeae</taxon>
        <taxon>Triticinae</taxon>
        <taxon>Aegilops</taxon>
    </lineage>
</organism>
<dbReference type="EnsemblPlants" id="AET2Gv20159100.3">
    <property type="protein sequence ID" value="AET2Gv20159100.3"/>
    <property type="gene ID" value="AET2Gv20159100"/>
</dbReference>
<proteinExistence type="predicted"/>
<evidence type="ECO:0000313" key="3">
    <source>
        <dbReference type="EnsemblPlants" id="AET2Gv20159100.3"/>
    </source>
</evidence>
<dbReference type="GO" id="GO:0003676">
    <property type="term" value="F:nucleic acid binding"/>
    <property type="evidence" value="ECO:0007669"/>
    <property type="project" value="InterPro"/>
</dbReference>
<dbReference type="GO" id="GO:0008270">
    <property type="term" value="F:zinc ion binding"/>
    <property type="evidence" value="ECO:0007669"/>
    <property type="project" value="UniProtKB-KW"/>
</dbReference>
<keyword evidence="1" id="KW-0479">Metal-binding</keyword>
<reference evidence="3" key="5">
    <citation type="journal article" date="2021" name="G3 (Bethesda)">
        <title>Aegilops tauschii genome assembly Aet v5.0 features greater sequence contiguity and improved annotation.</title>
        <authorList>
            <person name="Wang L."/>
            <person name="Zhu T."/>
            <person name="Rodriguez J.C."/>
            <person name="Deal K.R."/>
            <person name="Dubcovsky J."/>
            <person name="McGuire P.E."/>
            <person name="Lux T."/>
            <person name="Spannagl M."/>
            <person name="Mayer K.F.X."/>
            <person name="Baldrich P."/>
            <person name="Meyers B.C."/>
            <person name="Huo N."/>
            <person name="Gu Y.Q."/>
            <person name="Zhou H."/>
            <person name="Devos K.M."/>
            <person name="Bennetzen J.L."/>
            <person name="Unver T."/>
            <person name="Budak H."/>
            <person name="Gulick P.J."/>
            <person name="Galiba G."/>
            <person name="Kalapos B."/>
            <person name="Nelson D.R."/>
            <person name="Li P."/>
            <person name="You F.M."/>
            <person name="Luo M.C."/>
            <person name="Dvorak J."/>
        </authorList>
    </citation>
    <scope>NUCLEOTIDE SEQUENCE [LARGE SCALE GENOMIC DNA]</scope>
    <source>
        <strain evidence="3">cv. AL8/78</strain>
    </source>
</reference>
<dbReference type="InterPro" id="IPR036875">
    <property type="entry name" value="Znf_CCHC_sf"/>
</dbReference>
<reference evidence="3" key="4">
    <citation type="submission" date="2019-03" db="UniProtKB">
        <authorList>
            <consortium name="EnsemblPlants"/>
        </authorList>
    </citation>
    <scope>IDENTIFICATION</scope>
</reference>
<reference evidence="4" key="1">
    <citation type="journal article" date="2014" name="Science">
        <title>Ancient hybridizations among the ancestral genomes of bread wheat.</title>
        <authorList>
            <consortium name="International Wheat Genome Sequencing Consortium,"/>
            <person name="Marcussen T."/>
            <person name="Sandve S.R."/>
            <person name="Heier L."/>
            <person name="Spannagl M."/>
            <person name="Pfeifer M."/>
            <person name="Jakobsen K.S."/>
            <person name="Wulff B.B."/>
            <person name="Steuernagel B."/>
            <person name="Mayer K.F."/>
            <person name="Olsen O.A."/>
        </authorList>
    </citation>
    <scope>NUCLEOTIDE SEQUENCE [LARGE SCALE GENOMIC DNA]</scope>
    <source>
        <strain evidence="4">cv. AL8/78</strain>
    </source>
</reference>
<keyword evidence="4" id="KW-1185">Reference proteome</keyword>
<keyword evidence="1" id="KW-0863">Zinc-finger</keyword>
<dbReference type="InterPro" id="IPR001878">
    <property type="entry name" value="Znf_CCHC"/>
</dbReference>
<dbReference type="Gene3D" id="4.10.60.10">
    <property type="entry name" value="Zinc finger, CCHC-type"/>
    <property type="match status" value="1"/>
</dbReference>
<accession>A0A453AJP6</accession>